<accession>A0A7Y9EYS9</accession>
<dbReference type="EMBL" id="JACCBE010000001">
    <property type="protein sequence ID" value="NYD56201.1"/>
    <property type="molecule type" value="Genomic_DNA"/>
</dbReference>
<organism evidence="4 5">
    <name type="scientific">Nocardioides marinisabuli</name>
    <dbReference type="NCBI Taxonomy" id="419476"/>
    <lineage>
        <taxon>Bacteria</taxon>
        <taxon>Bacillati</taxon>
        <taxon>Actinomycetota</taxon>
        <taxon>Actinomycetes</taxon>
        <taxon>Propionibacteriales</taxon>
        <taxon>Nocardioidaceae</taxon>
        <taxon>Nocardioides</taxon>
    </lineage>
</organism>
<evidence type="ECO:0000256" key="2">
    <source>
        <dbReference type="ARBA" id="ARBA00022729"/>
    </source>
</evidence>
<dbReference type="SUPFAM" id="SSF53822">
    <property type="entry name" value="Periplasmic binding protein-like I"/>
    <property type="match status" value="1"/>
</dbReference>
<dbReference type="PROSITE" id="PS51257">
    <property type="entry name" value="PROKAR_LIPOPROTEIN"/>
    <property type="match status" value="1"/>
</dbReference>
<dbReference type="RefSeq" id="WP_179614138.1">
    <property type="nucleotide sequence ID" value="NZ_JACCBE010000001.1"/>
</dbReference>
<dbReference type="InterPro" id="IPR028082">
    <property type="entry name" value="Peripla_BP_I"/>
</dbReference>
<dbReference type="Proteomes" id="UP000516957">
    <property type="component" value="Unassembled WGS sequence"/>
</dbReference>
<proteinExistence type="inferred from homology"/>
<comment type="similarity">
    <text evidence="1">Belongs to the leucine-binding protein family.</text>
</comment>
<sequence length="444" mass="42423">MRRRLTGPLPALAAGTALLLGACSGGGDEPGPGSAEATGSAAGSAGVPASVALTTADGVGDGDPLRVGVLLTLRSEPGQGQDVVAAAEGATVAAYRLRLGGGDVELEVVDDGGTAAGAEAAVEQLVASDVAGIVAATRGDHLDEALETATSAGTAVLLPYEREADLPVGAFATGPDAASVDRALLEAMQADGLSRPFVLTADDVELDVGSADAAGVGADLDATVARVAEAYDAGRVDSVLVAAAASTQARVVAALQGAAPAAPVVLSPEALSPAFAAGLAEASGTTAGAYLTAGTDAGDATTLSQGARPEGVSAFFAALRLAAGDPGITDLFGDAAFAQVAADADTASHDAVVALAAAAQAAGSVEPGDVLSALSGLQVGPDDGLAGPALDFGSDRALPPASVVALRATGQDPGVRPAVDAAGGGGSGGSAGGRLFWFADDTTG</sequence>
<keyword evidence="5" id="KW-1185">Reference proteome</keyword>
<dbReference type="InterPro" id="IPR028081">
    <property type="entry name" value="Leu-bd"/>
</dbReference>
<keyword evidence="2" id="KW-0732">Signal</keyword>
<evidence type="ECO:0000259" key="3">
    <source>
        <dbReference type="Pfam" id="PF13458"/>
    </source>
</evidence>
<name>A0A7Y9EYS9_9ACTN</name>
<reference evidence="4 5" key="1">
    <citation type="submission" date="2020-07" db="EMBL/GenBank/DDBJ databases">
        <title>Sequencing the genomes of 1000 actinobacteria strains.</title>
        <authorList>
            <person name="Klenk H.-P."/>
        </authorList>
    </citation>
    <scope>NUCLEOTIDE SEQUENCE [LARGE SCALE GENOMIC DNA]</scope>
    <source>
        <strain evidence="4 5">DSM 18965</strain>
    </source>
</reference>
<protein>
    <recommendedName>
        <fullName evidence="3">Leucine-binding protein domain-containing protein</fullName>
    </recommendedName>
</protein>
<gene>
    <name evidence="4" type="ORF">BKA08_000439</name>
</gene>
<dbReference type="AlphaFoldDB" id="A0A7Y9EYS9"/>
<evidence type="ECO:0000313" key="5">
    <source>
        <dbReference type="Proteomes" id="UP000516957"/>
    </source>
</evidence>
<dbReference type="Pfam" id="PF13458">
    <property type="entry name" value="Peripla_BP_6"/>
    <property type="match status" value="1"/>
</dbReference>
<comment type="caution">
    <text evidence="4">The sequence shown here is derived from an EMBL/GenBank/DDBJ whole genome shotgun (WGS) entry which is preliminary data.</text>
</comment>
<dbReference type="Gene3D" id="3.40.50.2300">
    <property type="match status" value="1"/>
</dbReference>
<evidence type="ECO:0000313" key="4">
    <source>
        <dbReference type="EMBL" id="NYD56201.1"/>
    </source>
</evidence>
<evidence type="ECO:0000256" key="1">
    <source>
        <dbReference type="ARBA" id="ARBA00010062"/>
    </source>
</evidence>
<feature type="domain" description="Leucine-binding protein" evidence="3">
    <location>
        <begin position="64"/>
        <end position="396"/>
    </location>
</feature>